<protein>
    <submittedName>
        <fullName evidence="1">Uncharacterized protein</fullName>
    </submittedName>
</protein>
<dbReference type="Proteomes" id="UP000410492">
    <property type="component" value="Unassembled WGS sequence"/>
</dbReference>
<name>A0A653D6I0_CALMS</name>
<keyword evidence="2" id="KW-1185">Reference proteome</keyword>
<accession>A0A653D6I0</accession>
<sequence length="42" mass="4833">GKLIYRVTGNSTTFLQEVIEGLKCNRFNPPYVIPKTDSFRDN</sequence>
<organism evidence="1 2">
    <name type="scientific">Callosobruchus maculatus</name>
    <name type="common">Southern cowpea weevil</name>
    <name type="synonym">Pulse bruchid</name>
    <dbReference type="NCBI Taxonomy" id="64391"/>
    <lineage>
        <taxon>Eukaryota</taxon>
        <taxon>Metazoa</taxon>
        <taxon>Ecdysozoa</taxon>
        <taxon>Arthropoda</taxon>
        <taxon>Hexapoda</taxon>
        <taxon>Insecta</taxon>
        <taxon>Pterygota</taxon>
        <taxon>Neoptera</taxon>
        <taxon>Endopterygota</taxon>
        <taxon>Coleoptera</taxon>
        <taxon>Polyphaga</taxon>
        <taxon>Cucujiformia</taxon>
        <taxon>Chrysomeloidea</taxon>
        <taxon>Chrysomelidae</taxon>
        <taxon>Bruchinae</taxon>
        <taxon>Bruchini</taxon>
        <taxon>Callosobruchus</taxon>
    </lineage>
</organism>
<dbReference type="EMBL" id="CAACVG010010410">
    <property type="protein sequence ID" value="VEN55750.1"/>
    <property type="molecule type" value="Genomic_DNA"/>
</dbReference>
<dbReference type="AlphaFoldDB" id="A0A653D6I0"/>
<evidence type="ECO:0000313" key="1">
    <source>
        <dbReference type="EMBL" id="VEN55750.1"/>
    </source>
</evidence>
<proteinExistence type="predicted"/>
<feature type="non-terminal residue" evidence="1">
    <location>
        <position position="1"/>
    </location>
</feature>
<reference evidence="1 2" key="1">
    <citation type="submission" date="2019-01" db="EMBL/GenBank/DDBJ databases">
        <authorList>
            <person name="Sayadi A."/>
        </authorList>
    </citation>
    <scope>NUCLEOTIDE SEQUENCE [LARGE SCALE GENOMIC DNA]</scope>
</reference>
<gene>
    <name evidence="1" type="ORF">CALMAC_LOCUS14843</name>
</gene>
<evidence type="ECO:0000313" key="2">
    <source>
        <dbReference type="Proteomes" id="UP000410492"/>
    </source>
</evidence>